<dbReference type="PANTHER" id="PTHR36223:SF1">
    <property type="entry name" value="TRANSCRIPTION ELONGATION FACTOR EAF N-TERMINAL DOMAIN-CONTAINING PROTEIN"/>
    <property type="match status" value="1"/>
</dbReference>
<proteinExistence type="predicted"/>
<dbReference type="PANTHER" id="PTHR36223">
    <property type="entry name" value="BETA-LACTAMASE-TYPE TRANSPEPTIDASE FOLD DOMAIN CONTAINING PROTEIN"/>
    <property type="match status" value="1"/>
</dbReference>
<comment type="caution">
    <text evidence="3">The sequence shown here is derived from an EMBL/GenBank/DDBJ whole genome shotgun (WGS) entry which is preliminary data.</text>
</comment>
<gene>
    <name evidence="3" type="ORF">K431DRAFT_312528</name>
</gene>
<feature type="domain" description="DUF7918" evidence="2">
    <location>
        <begin position="9"/>
        <end position="227"/>
    </location>
</feature>
<keyword evidence="4" id="KW-1185">Reference proteome</keyword>
<feature type="region of interest" description="Disordered" evidence="1">
    <location>
        <begin position="265"/>
        <end position="286"/>
    </location>
</feature>
<evidence type="ECO:0000259" key="2">
    <source>
        <dbReference type="Pfam" id="PF25534"/>
    </source>
</evidence>
<sequence>MVVHPSFPGVDVMVAIEGKEAKELKDDTLEEDSERTITRYIEAVDGLPFSVKFKVDRSAEFKGDCYNCHIFLDKKLVSGPIMCKSSVQKGKMYFECDGDIAAGQKWPFRFSGLETTSSHGYGLAADLAQVKDLGRISVKLFHSKLGKSLGTSATISTPTLGRSRIVSEKAMKGRSIALCADFGMPTQSRDIRIRSTTPVGHKNYDIRYVFEYRSRDALKAMCLVPRTPSPEPFESADFSHLSRDQILARIAEFQATARTEQRVKRELADEEHHTHKRARREATLSQRVGQQAVVLEINDDGTLKESVQQSKEGDSAQEIVELD</sequence>
<evidence type="ECO:0000313" key="3">
    <source>
        <dbReference type="EMBL" id="KAF2721461.1"/>
    </source>
</evidence>
<protein>
    <recommendedName>
        <fullName evidence="2">DUF7918 domain-containing protein</fullName>
    </recommendedName>
</protein>
<dbReference type="OrthoDB" id="3364132at2759"/>
<dbReference type="Proteomes" id="UP000799441">
    <property type="component" value="Unassembled WGS sequence"/>
</dbReference>
<dbReference type="InterPro" id="IPR057678">
    <property type="entry name" value="DUF7918"/>
</dbReference>
<reference evidence="3" key="1">
    <citation type="journal article" date="2020" name="Stud. Mycol.">
        <title>101 Dothideomycetes genomes: a test case for predicting lifestyles and emergence of pathogens.</title>
        <authorList>
            <person name="Haridas S."/>
            <person name="Albert R."/>
            <person name="Binder M."/>
            <person name="Bloem J."/>
            <person name="Labutti K."/>
            <person name="Salamov A."/>
            <person name="Andreopoulos B."/>
            <person name="Baker S."/>
            <person name="Barry K."/>
            <person name="Bills G."/>
            <person name="Bluhm B."/>
            <person name="Cannon C."/>
            <person name="Castanera R."/>
            <person name="Culley D."/>
            <person name="Daum C."/>
            <person name="Ezra D."/>
            <person name="Gonzalez J."/>
            <person name="Henrissat B."/>
            <person name="Kuo A."/>
            <person name="Liang C."/>
            <person name="Lipzen A."/>
            <person name="Lutzoni F."/>
            <person name="Magnuson J."/>
            <person name="Mondo S."/>
            <person name="Nolan M."/>
            <person name="Ohm R."/>
            <person name="Pangilinan J."/>
            <person name="Park H.-J."/>
            <person name="Ramirez L."/>
            <person name="Alfaro M."/>
            <person name="Sun H."/>
            <person name="Tritt A."/>
            <person name="Yoshinaga Y."/>
            <person name="Zwiers L.-H."/>
            <person name="Turgeon B."/>
            <person name="Goodwin S."/>
            <person name="Spatafora J."/>
            <person name="Crous P."/>
            <person name="Grigoriev I."/>
        </authorList>
    </citation>
    <scope>NUCLEOTIDE SEQUENCE</scope>
    <source>
        <strain evidence="3">CBS 116435</strain>
    </source>
</reference>
<evidence type="ECO:0000256" key="1">
    <source>
        <dbReference type="SAM" id="MobiDB-lite"/>
    </source>
</evidence>
<dbReference type="AlphaFoldDB" id="A0A9P4QAM3"/>
<name>A0A9P4QAM3_9PEZI</name>
<accession>A0A9P4QAM3</accession>
<dbReference type="Pfam" id="PF25534">
    <property type="entry name" value="DUF7918"/>
    <property type="match status" value="1"/>
</dbReference>
<feature type="region of interest" description="Disordered" evidence="1">
    <location>
        <begin position="304"/>
        <end position="323"/>
    </location>
</feature>
<organism evidence="3 4">
    <name type="scientific">Polychaeton citri CBS 116435</name>
    <dbReference type="NCBI Taxonomy" id="1314669"/>
    <lineage>
        <taxon>Eukaryota</taxon>
        <taxon>Fungi</taxon>
        <taxon>Dikarya</taxon>
        <taxon>Ascomycota</taxon>
        <taxon>Pezizomycotina</taxon>
        <taxon>Dothideomycetes</taxon>
        <taxon>Dothideomycetidae</taxon>
        <taxon>Capnodiales</taxon>
        <taxon>Capnodiaceae</taxon>
        <taxon>Polychaeton</taxon>
    </lineage>
</organism>
<dbReference type="EMBL" id="MU003790">
    <property type="protein sequence ID" value="KAF2721461.1"/>
    <property type="molecule type" value="Genomic_DNA"/>
</dbReference>
<evidence type="ECO:0000313" key="4">
    <source>
        <dbReference type="Proteomes" id="UP000799441"/>
    </source>
</evidence>